<evidence type="ECO:0000256" key="1">
    <source>
        <dbReference type="ARBA" id="ARBA00022801"/>
    </source>
</evidence>
<evidence type="ECO:0000313" key="4">
    <source>
        <dbReference type="Proteomes" id="UP000477849"/>
    </source>
</evidence>
<dbReference type="GO" id="GO:0052689">
    <property type="term" value="F:carboxylic ester hydrolase activity"/>
    <property type="evidence" value="ECO:0007669"/>
    <property type="project" value="UniProtKB-ARBA"/>
</dbReference>
<dbReference type="AlphaFoldDB" id="A0A6M1S9Y1"/>
<evidence type="ECO:0000313" key="3">
    <source>
        <dbReference type="EMBL" id="NGO63556.1"/>
    </source>
</evidence>
<comment type="caution">
    <text evidence="3">The sequence shown here is derived from an EMBL/GenBank/DDBJ whole genome shotgun (WGS) entry which is preliminary data.</text>
</comment>
<sequence>MTSDRNFEKTISRRAVLGGLLGTLMLPDIASALDTPVNPPLIGRDYAHDRQAFRTHLLTRGPAPDKYETLDPPANAERVFYTSGHNGNLHLAAWVSKHQPSHKLRPGVLFLHGGNAMGAGHWTLMKPYIDSGYMVMMPTVRGENGQAGSFSGFYNEVNDVLAAADHLAGMPGVDGNRLFIAGHSIGGTLTMLSAMASNRFRAAVPISGNPNAFRFFRRYPEDIRFDDSDVREFEVRTALCYAQSLKCPTYLMHGTKEPHLNQGARLMEKRAKAAGLAIEASRIEGDHTTALPKAISRSITFFRSVAA</sequence>
<dbReference type="PANTHER" id="PTHR22946:SF9">
    <property type="entry name" value="POLYKETIDE TRANSFERASE AF380"/>
    <property type="match status" value="1"/>
</dbReference>
<dbReference type="Pfam" id="PF00326">
    <property type="entry name" value="Peptidase_S9"/>
    <property type="match status" value="1"/>
</dbReference>
<gene>
    <name evidence="3" type="ORF">G6N76_07705</name>
</gene>
<dbReference type="EMBL" id="JAAKZH010000002">
    <property type="protein sequence ID" value="NGO63556.1"/>
    <property type="molecule type" value="Genomic_DNA"/>
</dbReference>
<organism evidence="3 4">
    <name type="scientific">Rhizobium daejeonense</name>
    <dbReference type="NCBI Taxonomy" id="240521"/>
    <lineage>
        <taxon>Bacteria</taxon>
        <taxon>Pseudomonadati</taxon>
        <taxon>Pseudomonadota</taxon>
        <taxon>Alphaproteobacteria</taxon>
        <taxon>Hyphomicrobiales</taxon>
        <taxon>Rhizobiaceae</taxon>
        <taxon>Rhizobium/Agrobacterium group</taxon>
        <taxon>Rhizobium</taxon>
    </lineage>
</organism>
<keyword evidence="1 3" id="KW-0378">Hydrolase</keyword>
<feature type="domain" description="Peptidase S9 prolyl oligopeptidase catalytic" evidence="2">
    <location>
        <begin position="129"/>
        <end position="268"/>
    </location>
</feature>
<dbReference type="PANTHER" id="PTHR22946">
    <property type="entry name" value="DIENELACTONE HYDROLASE DOMAIN-CONTAINING PROTEIN-RELATED"/>
    <property type="match status" value="1"/>
</dbReference>
<name>A0A6M1S9Y1_9HYPH</name>
<proteinExistence type="predicted"/>
<keyword evidence="4" id="KW-1185">Reference proteome</keyword>
<dbReference type="GO" id="GO:0008236">
    <property type="term" value="F:serine-type peptidase activity"/>
    <property type="evidence" value="ECO:0007669"/>
    <property type="project" value="InterPro"/>
</dbReference>
<dbReference type="InterPro" id="IPR029058">
    <property type="entry name" value="AB_hydrolase_fold"/>
</dbReference>
<dbReference type="InterPro" id="IPR050261">
    <property type="entry name" value="FrsA_esterase"/>
</dbReference>
<protein>
    <submittedName>
        <fullName evidence="3">Alpha/beta fold hydrolase</fullName>
    </submittedName>
</protein>
<accession>A0A6M1S9Y1</accession>
<dbReference type="Gene3D" id="3.40.50.1820">
    <property type="entry name" value="alpha/beta hydrolase"/>
    <property type="match status" value="1"/>
</dbReference>
<dbReference type="Proteomes" id="UP000477849">
    <property type="component" value="Unassembled WGS sequence"/>
</dbReference>
<reference evidence="3 4" key="1">
    <citation type="submission" date="2020-02" db="EMBL/GenBank/DDBJ databases">
        <title>Genome sequence of the type strain CCBAU10050 of Rhizobium daejeonense.</title>
        <authorList>
            <person name="Gao J."/>
            <person name="Sun J."/>
        </authorList>
    </citation>
    <scope>NUCLEOTIDE SEQUENCE [LARGE SCALE GENOMIC DNA]</scope>
    <source>
        <strain evidence="3 4">CCBAU10050</strain>
    </source>
</reference>
<dbReference type="RefSeq" id="WP_163903947.1">
    <property type="nucleotide sequence ID" value="NZ_CP048427.1"/>
</dbReference>
<dbReference type="SUPFAM" id="SSF53474">
    <property type="entry name" value="alpha/beta-Hydrolases"/>
    <property type="match status" value="1"/>
</dbReference>
<evidence type="ECO:0000259" key="2">
    <source>
        <dbReference type="Pfam" id="PF00326"/>
    </source>
</evidence>
<dbReference type="InterPro" id="IPR001375">
    <property type="entry name" value="Peptidase_S9_cat"/>
</dbReference>
<dbReference type="GO" id="GO:0006508">
    <property type="term" value="P:proteolysis"/>
    <property type="evidence" value="ECO:0007669"/>
    <property type="project" value="InterPro"/>
</dbReference>